<dbReference type="SUPFAM" id="SSF52954">
    <property type="entry name" value="Class II aaRS ABD-related"/>
    <property type="match status" value="1"/>
</dbReference>
<feature type="domain" description="Brix" evidence="2">
    <location>
        <begin position="83"/>
        <end position="233"/>
    </location>
</feature>
<feature type="compositionally biased region" description="Polar residues" evidence="1">
    <location>
        <begin position="252"/>
        <end position="261"/>
    </location>
</feature>
<dbReference type="GO" id="GO:0030515">
    <property type="term" value="F:snoRNA binding"/>
    <property type="evidence" value="ECO:0007669"/>
    <property type="project" value="TreeGrafter"/>
</dbReference>
<evidence type="ECO:0000313" key="3">
    <source>
        <dbReference type="EMBL" id="GFZ02618.1"/>
    </source>
</evidence>
<organism evidence="3 4">
    <name type="scientific">Actinidia rufa</name>
    <dbReference type="NCBI Taxonomy" id="165716"/>
    <lineage>
        <taxon>Eukaryota</taxon>
        <taxon>Viridiplantae</taxon>
        <taxon>Streptophyta</taxon>
        <taxon>Embryophyta</taxon>
        <taxon>Tracheophyta</taxon>
        <taxon>Spermatophyta</taxon>
        <taxon>Magnoliopsida</taxon>
        <taxon>eudicotyledons</taxon>
        <taxon>Gunneridae</taxon>
        <taxon>Pentapetalae</taxon>
        <taxon>asterids</taxon>
        <taxon>Ericales</taxon>
        <taxon>Actinidiaceae</taxon>
        <taxon>Actinidia</taxon>
    </lineage>
</organism>
<evidence type="ECO:0000259" key="2">
    <source>
        <dbReference type="PROSITE" id="PS50833"/>
    </source>
</evidence>
<accession>A0A7J0FXH6</accession>
<name>A0A7J0FXH6_9ERIC</name>
<gene>
    <name evidence="3" type="ORF">Acr_15g0012260</name>
</gene>
<dbReference type="Gene3D" id="3.40.50.10480">
    <property type="entry name" value="Probable brix-domain ribosomal biogenesis protein"/>
    <property type="match status" value="1"/>
</dbReference>
<keyword evidence="4" id="KW-1185">Reference proteome</keyword>
<protein>
    <submittedName>
        <fullName evidence="3">Ribosomal RNA processing Brix domain protein</fullName>
    </submittedName>
</protein>
<dbReference type="OrthoDB" id="10253204at2759"/>
<feature type="region of interest" description="Disordered" evidence="1">
    <location>
        <begin position="587"/>
        <end position="608"/>
    </location>
</feature>
<proteinExistence type="predicted"/>
<dbReference type="GO" id="GO:0042134">
    <property type="term" value="F:rRNA primary transcript binding"/>
    <property type="evidence" value="ECO:0007669"/>
    <property type="project" value="InterPro"/>
</dbReference>
<dbReference type="GO" id="GO:0034457">
    <property type="term" value="C:Mpp10 complex"/>
    <property type="evidence" value="ECO:0007669"/>
    <property type="project" value="UniProtKB-ARBA"/>
</dbReference>
<feature type="region of interest" description="Disordered" evidence="1">
    <location>
        <begin position="316"/>
        <end position="425"/>
    </location>
</feature>
<dbReference type="SMART" id="SM00879">
    <property type="entry name" value="Brix"/>
    <property type="match status" value="1"/>
</dbReference>
<dbReference type="PANTHER" id="PTHR22734:SF2">
    <property type="entry name" value="U3 SMALL NUCLEOLAR RIBONUCLEOPROTEIN PROTEIN IMP4"/>
    <property type="match status" value="1"/>
</dbReference>
<dbReference type="PANTHER" id="PTHR22734">
    <property type="entry name" value="U3 SMALL NUCLEOLAR RIBONUCLEOPROTEIN PROTEIN IMP4"/>
    <property type="match status" value="1"/>
</dbReference>
<dbReference type="Pfam" id="PF04427">
    <property type="entry name" value="Brix"/>
    <property type="match status" value="1"/>
</dbReference>
<feature type="compositionally biased region" description="Basic and acidic residues" evidence="1">
    <location>
        <begin position="328"/>
        <end position="343"/>
    </location>
</feature>
<dbReference type="InterPro" id="IPR044281">
    <property type="entry name" value="IMP4/RPF1"/>
</dbReference>
<reference evidence="3 4" key="1">
    <citation type="submission" date="2019-07" db="EMBL/GenBank/DDBJ databases">
        <title>De Novo Assembly of kiwifruit Actinidia rufa.</title>
        <authorList>
            <person name="Sugita-Konishi S."/>
            <person name="Sato K."/>
            <person name="Mori E."/>
            <person name="Abe Y."/>
            <person name="Kisaki G."/>
            <person name="Hamano K."/>
            <person name="Suezawa K."/>
            <person name="Otani M."/>
            <person name="Fukuda T."/>
            <person name="Manabe T."/>
            <person name="Gomi K."/>
            <person name="Tabuchi M."/>
            <person name="Akimitsu K."/>
            <person name="Kataoka I."/>
        </authorList>
    </citation>
    <scope>NUCLEOTIDE SEQUENCE [LARGE SCALE GENOMIC DNA]</scope>
    <source>
        <strain evidence="4">cv. Fuchu</strain>
    </source>
</reference>
<evidence type="ECO:0000256" key="1">
    <source>
        <dbReference type="SAM" id="MobiDB-lite"/>
    </source>
</evidence>
<dbReference type="Proteomes" id="UP000585474">
    <property type="component" value="Unassembled WGS sequence"/>
</dbReference>
<dbReference type="FunFam" id="3.40.50.10480:FF:000001">
    <property type="entry name" value="IMP4, U3 small nucleolar ribonucleoprotein"/>
    <property type="match status" value="1"/>
</dbReference>
<feature type="compositionally biased region" description="Basic and acidic residues" evidence="1">
    <location>
        <begin position="360"/>
        <end position="369"/>
    </location>
</feature>
<dbReference type="AlphaFoldDB" id="A0A7J0FXH6"/>
<feature type="region of interest" description="Disordered" evidence="1">
    <location>
        <begin position="239"/>
        <end position="298"/>
    </location>
</feature>
<evidence type="ECO:0000313" key="4">
    <source>
        <dbReference type="Proteomes" id="UP000585474"/>
    </source>
</evidence>
<dbReference type="GO" id="GO:0005654">
    <property type="term" value="C:nucleoplasm"/>
    <property type="evidence" value="ECO:0007669"/>
    <property type="project" value="UniProtKB-ARBA"/>
</dbReference>
<dbReference type="GO" id="GO:0032040">
    <property type="term" value="C:small-subunit processome"/>
    <property type="evidence" value="ECO:0007669"/>
    <property type="project" value="TreeGrafter"/>
</dbReference>
<feature type="compositionally biased region" description="Polar residues" evidence="1">
    <location>
        <begin position="413"/>
        <end position="424"/>
    </location>
</feature>
<dbReference type="EMBL" id="BJWL01000015">
    <property type="protein sequence ID" value="GFZ02618.1"/>
    <property type="molecule type" value="Genomic_DNA"/>
</dbReference>
<dbReference type="InterPro" id="IPR007109">
    <property type="entry name" value="Brix"/>
</dbReference>
<dbReference type="GO" id="GO:0006364">
    <property type="term" value="P:rRNA processing"/>
    <property type="evidence" value="ECO:0007669"/>
    <property type="project" value="InterPro"/>
</dbReference>
<sequence>MLRRNVRLRREYIYRKSLEGKERLLYEKKRKIKEALEEGKPIPTELRNEEAALRQQIDLEDEHTAVPRTHIDDEYANAAERDPKILLTTSRNPSAPLTQFVKELKFVFPNAQRMNRGGQVISEIIETCRAHDFTDVVLVHEHRGVPDGIIISHLPFGPTAYFGLLNVVTRHDIKDKNAIGTMPEAYPHLILNNFSTKLGQRTANILKYLFPVPKPDTKRIITFSNQSDYISFRAKFESPESHRSDFGGERNPISNSDQIRSAQKWRLSIPPDLSRRDEAPAPNRVKIGRRTSPHVPPEKCLILTEKPFLSFLGVPDSSARIAPCGKPRMKDTEGDKQEDDWGRSDNALDTSSEQSLIEKACVEASERDYSGGTNERVPESHKKRSKEEAKEEVSRRRSQRSGEKRRDKKNCSRNKAQDQSSEAATTAMMAVDKSDVLLAASADEESDWISDSGIAYHLCRDREVFSTHVACEGLVRMANDAIVGKGQSASGGILIVSKGNRRSYRRRKTGRLYRLRENVQTGELLSDIVPVVLARWMDEEATVAQRHAKQAQEYLMDVLEGSTVEQERKEMLWDTCGSLARHEKVQPLQDVHEEAQRRETESMHNDRSNVAETSLFRSRYVMVISPVVHTREERWSHDDLQSDVLCRAPR</sequence>
<dbReference type="GO" id="GO:0042274">
    <property type="term" value="P:ribosomal small subunit biogenesis"/>
    <property type="evidence" value="ECO:0007669"/>
    <property type="project" value="UniProtKB-ARBA"/>
</dbReference>
<dbReference type="PROSITE" id="PS50833">
    <property type="entry name" value="BRIX"/>
    <property type="match status" value="1"/>
</dbReference>
<feature type="compositionally biased region" description="Basic and acidic residues" evidence="1">
    <location>
        <begin position="376"/>
        <end position="405"/>
    </location>
</feature>
<comment type="caution">
    <text evidence="3">The sequence shown here is derived from an EMBL/GenBank/DDBJ whole genome shotgun (WGS) entry which is preliminary data.</text>
</comment>
<feature type="compositionally biased region" description="Basic and acidic residues" evidence="1">
    <location>
        <begin position="239"/>
        <end position="248"/>
    </location>
</feature>